<reference evidence="12 13" key="1">
    <citation type="journal article" date="2012" name="Stand. Genomic Sci.">
        <title>Complete genome sequencing and analysis of Saprospira grandis str. Lewin, a predatory marine bacterium.</title>
        <authorList>
            <person name="Saw J.H."/>
            <person name="Yuryev A."/>
            <person name="Kanbe M."/>
            <person name="Hou S."/>
            <person name="Young A.G."/>
            <person name="Aizawa S."/>
            <person name="Alam M."/>
        </authorList>
    </citation>
    <scope>NUCLEOTIDE SEQUENCE [LARGE SCALE GENOMIC DNA]</scope>
    <source>
        <strain evidence="12 13">Lewin</strain>
    </source>
</reference>
<comment type="cofactor">
    <cofactor evidence="10">
        <name>Mg(2+)</name>
        <dbReference type="ChEBI" id="CHEBI:18420"/>
    </cofactor>
    <text evidence="10">Binds 1 Mg(2+) ion per subunit.</text>
</comment>
<dbReference type="Proteomes" id="UP000007519">
    <property type="component" value="Chromosome"/>
</dbReference>
<feature type="binding site" evidence="10">
    <location>
        <position position="72"/>
    </location>
    <ligand>
        <name>substrate</name>
    </ligand>
</feature>
<dbReference type="InterPro" id="IPR020922">
    <property type="entry name" value="dITP/XTP_pyrophosphatase"/>
</dbReference>
<evidence type="ECO:0000256" key="9">
    <source>
        <dbReference type="ARBA" id="ARBA00052017"/>
    </source>
</evidence>
<dbReference type="GO" id="GO:0009146">
    <property type="term" value="P:purine nucleoside triphosphate catabolic process"/>
    <property type="evidence" value="ECO:0007669"/>
    <property type="project" value="UniProtKB-UniRule"/>
</dbReference>
<dbReference type="InterPro" id="IPR029001">
    <property type="entry name" value="ITPase-like_fam"/>
</dbReference>
<evidence type="ECO:0000256" key="11">
    <source>
        <dbReference type="RuleBase" id="RU003781"/>
    </source>
</evidence>
<dbReference type="CDD" id="cd00515">
    <property type="entry name" value="HAM1"/>
    <property type="match status" value="1"/>
</dbReference>
<dbReference type="EC" id="3.6.1.66" evidence="10"/>
<dbReference type="KEGG" id="sgn:SGRA_2329"/>
<evidence type="ECO:0000313" key="13">
    <source>
        <dbReference type="Proteomes" id="UP000007519"/>
    </source>
</evidence>
<evidence type="ECO:0000256" key="7">
    <source>
        <dbReference type="ARBA" id="ARBA00023080"/>
    </source>
</evidence>
<sequence length="195" mass="21736">MQKKKLVMATANAGKIREIKAQLGEQYDFLSLPDIGCLEDIPEEQDSLQGNALQKAQYVWDHYGYPCFSEDTGLEVAALNGAPGVYTARYAGPQKNPDDNMDLLLKELAQAQDRSAQFRTVICLYLGPDDIHYFEGIAPGKIAPQRLGEKGFGYDPIFVPQGHERSFAQMTLAEKQELSHRGQAVRQLSQFLAQL</sequence>
<keyword evidence="6 10" id="KW-0460">Magnesium</keyword>
<dbReference type="GO" id="GO:0036222">
    <property type="term" value="F:XTP diphosphatase activity"/>
    <property type="evidence" value="ECO:0007669"/>
    <property type="project" value="UniProtKB-UniRule"/>
</dbReference>
<keyword evidence="3 10" id="KW-0479">Metal-binding</keyword>
<dbReference type="OrthoDB" id="9807456at2"/>
<dbReference type="GO" id="GO:0046872">
    <property type="term" value="F:metal ion binding"/>
    <property type="evidence" value="ECO:0007669"/>
    <property type="project" value="UniProtKB-KW"/>
</dbReference>
<dbReference type="eggNOG" id="COG0127">
    <property type="taxonomic scope" value="Bacteria"/>
</dbReference>
<evidence type="ECO:0000256" key="5">
    <source>
        <dbReference type="ARBA" id="ARBA00022801"/>
    </source>
</evidence>
<dbReference type="HOGENOM" id="CLU_082080_0_2_10"/>
<dbReference type="RefSeq" id="WP_015692673.1">
    <property type="nucleotide sequence ID" value="NC_016940.1"/>
</dbReference>
<dbReference type="GO" id="GO:0005829">
    <property type="term" value="C:cytosol"/>
    <property type="evidence" value="ECO:0007669"/>
    <property type="project" value="TreeGrafter"/>
</dbReference>
<feature type="binding site" evidence="10">
    <location>
        <begin position="180"/>
        <end position="181"/>
    </location>
    <ligand>
        <name>substrate</name>
    </ligand>
</feature>
<gene>
    <name evidence="12" type="ordered locus">SGRA_2329</name>
</gene>
<feature type="binding site" evidence="10">
    <location>
        <position position="175"/>
    </location>
    <ligand>
        <name>substrate</name>
    </ligand>
</feature>
<organism evidence="12 13">
    <name type="scientific">Saprospira grandis (strain Lewin)</name>
    <dbReference type="NCBI Taxonomy" id="984262"/>
    <lineage>
        <taxon>Bacteria</taxon>
        <taxon>Pseudomonadati</taxon>
        <taxon>Bacteroidota</taxon>
        <taxon>Saprospiria</taxon>
        <taxon>Saprospirales</taxon>
        <taxon>Saprospiraceae</taxon>
        <taxon>Saprospira</taxon>
    </lineage>
</organism>
<keyword evidence="5 10" id="KW-0378">Hydrolase</keyword>
<dbReference type="NCBIfam" id="TIGR00042">
    <property type="entry name" value="RdgB/HAM1 family non-canonical purine NTP pyrophosphatase"/>
    <property type="match status" value="1"/>
</dbReference>
<comment type="catalytic activity">
    <reaction evidence="10">
        <text>ITP + H2O = IMP + diphosphate + H(+)</text>
        <dbReference type="Rhea" id="RHEA:29399"/>
        <dbReference type="ChEBI" id="CHEBI:15377"/>
        <dbReference type="ChEBI" id="CHEBI:15378"/>
        <dbReference type="ChEBI" id="CHEBI:33019"/>
        <dbReference type="ChEBI" id="CHEBI:58053"/>
        <dbReference type="ChEBI" id="CHEBI:61402"/>
        <dbReference type="EC" id="3.6.1.66"/>
    </reaction>
</comment>
<proteinExistence type="inferred from homology"/>
<accession>H6L474</accession>
<evidence type="ECO:0000256" key="3">
    <source>
        <dbReference type="ARBA" id="ARBA00022723"/>
    </source>
</evidence>
<feature type="binding site" evidence="10">
    <location>
        <position position="71"/>
    </location>
    <ligand>
        <name>Mg(2+)</name>
        <dbReference type="ChEBI" id="CHEBI:18420"/>
    </ligand>
</feature>
<dbReference type="EMBL" id="CP002831">
    <property type="protein sequence ID" value="AFC25058.1"/>
    <property type="molecule type" value="Genomic_DNA"/>
</dbReference>
<evidence type="ECO:0000313" key="12">
    <source>
        <dbReference type="EMBL" id="AFC25058.1"/>
    </source>
</evidence>
<dbReference type="HAMAP" id="MF_01405">
    <property type="entry name" value="Non_canon_purine_NTPase"/>
    <property type="match status" value="1"/>
</dbReference>
<comment type="function">
    <text evidence="10">Pyrophosphatase that catalyzes the hydrolysis of nucleoside triphosphates to their monophosphate derivatives, with a high preference for the non-canonical purine nucleotides XTP (xanthosine triphosphate), dITP (deoxyinosine triphosphate) and ITP. Seems to function as a house-cleaning enzyme that removes non-canonical purine nucleotides from the nucleotide pool, thus preventing their incorporation into DNA/RNA and avoiding chromosomal lesions.</text>
</comment>
<dbReference type="AlphaFoldDB" id="H6L474"/>
<dbReference type="GO" id="GO:0000166">
    <property type="term" value="F:nucleotide binding"/>
    <property type="evidence" value="ECO:0007669"/>
    <property type="project" value="UniProtKB-KW"/>
</dbReference>
<name>H6L474_SAPGL</name>
<dbReference type="PANTHER" id="PTHR11067:SF9">
    <property type="entry name" value="INOSINE TRIPHOSPHATE PYROPHOSPHATASE"/>
    <property type="match status" value="1"/>
</dbReference>
<comment type="subunit">
    <text evidence="2 10">Homodimer.</text>
</comment>
<keyword evidence="4 10" id="KW-0547">Nucleotide-binding</keyword>
<feature type="binding site" evidence="10">
    <location>
        <begin position="10"/>
        <end position="15"/>
    </location>
    <ligand>
        <name>substrate</name>
    </ligand>
</feature>
<feature type="active site" description="Proton acceptor" evidence="10">
    <location>
        <position position="71"/>
    </location>
</feature>
<dbReference type="GO" id="GO:0035870">
    <property type="term" value="F:dITP diphosphatase activity"/>
    <property type="evidence" value="ECO:0007669"/>
    <property type="project" value="UniProtKB-UniRule"/>
</dbReference>
<feature type="binding site" evidence="10">
    <location>
        <begin position="152"/>
        <end position="155"/>
    </location>
    <ligand>
        <name>substrate</name>
    </ligand>
</feature>
<dbReference type="Pfam" id="PF01725">
    <property type="entry name" value="Ham1p_like"/>
    <property type="match status" value="1"/>
</dbReference>
<dbReference type="FunFam" id="3.90.950.10:FF:000001">
    <property type="entry name" value="dITP/XTP pyrophosphatase"/>
    <property type="match status" value="1"/>
</dbReference>
<dbReference type="GO" id="GO:0009117">
    <property type="term" value="P:nucleotide metabolic process"/>
    <property type="evidence" value="ECO:0007669"/>
    <property type="project" value="UniProtKB-KW"/>
</dbReference>
<evidence type="ECO:0000256" key="2">
    <source>
        <dbReference type="ARBA" id="ARBA00011738"/>
    </source>
</evidence>
<comment type="caution">
    <text evidence="10">Lacks conserved residue(s) required for the propagation of feature annotation.</text>
</comment>
<evidence type="ECO:0000256" key="1">
    <source>
        <dbReference type="ARBA" id="ARBA00008023"/>
    </source>
</evidence>
<dbReference type="SUPFAM" id="SSF52972">
    <property type="entry name" value="ITPase-like"/>
    <property type="match status" value="1"/>
</dbReference>
<comment type="similarity">
    <text evidence="1 10 11">Belongs to the HAM1 NTPase family.</text>
</comment>
<evidence type="ECO:0000256" key="8">
    <source>
        <dbReference type="ARBA" id="ARBA00051875"/>
    </source>
</evidence>
<comment type="catalytic activity">
    <reaction evidence="8 10">
        <text>dITP + H2O = dIMP + diphosphate + H(+)</text>
        <dbReference type="Rhea" id="RHEA:28342"/>
        <dbReference type="ChEBI" id="CHEBI:15377"/>
        <dbReference type="ChEBI" id="CHEBI:15378"/>
        <dbReference type="ChEBI" id="CHEBI:33019"/>
        <dbReference type="ChEBI" id="CHEBI:61194"/>
        <dbReference type="ChEBI" id="CHEBI:61382"/>
        <dbReference type="EC" id="3.6.1.66"/>
    </reaction>
</comment>
<evidence type="ECO:0000256" key="10">
    <source>
        <dbReference type="HAMAP-Rule" id="MF_01405"/>
    </source>
</evidence>
<protein>
    <recommendedName>
        <fullName evidence="10">dITP/XTP pyrophosphatase</fullName>
        <ecNumber evidence="10">3.6.1.66</ecNumber>
    </recommendedName>
    <alternativeName>
        <fullName evidence="10">Non-canonical purine NTP pyrophosphatase</fullName>
    </alternativeName>
    <alternativeName>
        <fullName evidence="10">Non-standard purine NTP pyrophosphatase</fullName>
    </alternativeName>
    <alternativeName>
        <fullName evidence="10">Nucleoside-triphosphate diphosphatase</fullName>
    </alternativeName>
    <alternativeName>
        <fullName evidence="10">Nucleoside-triphosphate pyrophosphatase</fullName>
        <shortName evidence="10">NTPase</shortName>
    </alternativeName>
</protein>
<dbReference type="GO" id="GO:0036220">
    <property type="term" value="F:ITP diphosphatase activity"/>
    <property type="evidence" value="ECO:0007669"/>
    <property type="project" value="UniProtKB-UniRule"/>
</dbReference>
<evidence type="ECO:0000256" key="4">
    <source>
        <dbReference type="ARBA" id="ARBA00022741"/>
    </source>
</evidence>
<keyword evidence="13" id="KW-1185">Reference proteome</keyword>
<dbReference type="GO" id="GO:0017111">
    <property type="term" value="F:ribonucleoside triphosphate phosphatase activity"/>
    <property type="evidence" value="ECO:0007669"/>
    <property type="project" value="InterPro"/>
</dbReference>
<dbReference type="PANTHER" id="PTHR11067">
    <property type="entry name" value="INOSINE TRIPHOSPHATE PYROPHOSPHATASE/HAM1 PROTEIN"/>
    <property type="match status" value="1"/>
</dbReference>
<keyword evidence="7 10" id="KW-0546">Nucleotide metabolism</keyword>
<dbReference type="STRING" id="984262.SGRA_2329"/>
<dbReference type="Gene3D" id="3.90.950.10">
    <property type="match status" value="1"/>
</dbReference>
<comment type="catalytic activity">
    <reaction evidence="9 10">
        <text>XTP + H2O = XMP + diphosphate + H(+)</text>
        <dbReference type="Rhea" id="RHEA:28610"/>
        <dbReference type="ChEBI" id="CHEBI:15377"/>
        <dbReference type="ChEBI" id="CHEBI:15378"/>
        <dbReference type="ChEBI" id="CHEBI:33019"/>
        <dbReference type="ChEBI" id="CHEBI:57464"/>
        <dbReference type="ChEBI" id="CHEBI:61314"/>
        <dbReference type="EC" id="3.6.1.66"/>
    </reaction>
</comment>
<dbReference type="InterPro" id="IPR002637">
    <property type="entry name" value="RdgB/HAM1"/>
</dbReference>
<evidence type="ECO:0000256" key="6">
    <source>
        <dbReference type="ARBA" id="ARBA00022842"/>
    </source>
</evidence>